<protein>
    <submittedName>
        <fullName evidence="1">Polyprenyl synthetase family protein</fullName>
    </submittedName>
</protein>
<name>A0A6G3XKM3_9ACTN</name>
<proteinExistence type="predicted"/>
<sequence>GKPVGADLSAHKKSLPVVAALTSGTPAAAELAALYRGPMTTSGEVSRAADAVDRAGGRDWAQVCAADRMARAVHHLSRAVPDPGAAGDLLALAEFVTRRTS</sequence>
<comment type="caution">
    <text evidence="1">The sequence shown here is derived from an EMBL/GenBank/DDBJ whole genome shotgun (WGS) entry which is preliminary data.</text>
</comment>
<feature type="non-terminal residue" evidence="1">
    <location>
        <position position="1"/>
    </location>
</feature>
<evidence type="ECO:0000313" key="1">
    <source>
        <dbReference type="EMBL" id="NEE18142.1"/>
    </source>
</evidence>
<dbReference type="InterPro" id="IPR008949">
    <property type="entry name" value="Isoprenoid_synthase_dom_sf"/>
</dbReference>
<dbReference type="EMBL" id="JAAGMN010007180">
    <property type="protein sequence ID" value="NEE18142.1"/>
    <property type="molecule type" value="Genomic_DNA"/>
</dbReference>
<dbReference type="SUPFAM" id="SSF48576">
    <property type="entry name" value="Terpenoid synthases"/>
    <property type="match status" value="1"/>
</dbReference>
<gene>
    <name evidence="1" type="ORF">G3M58_68215</name>
</gene>
<dbReference type="Gene3D" id="1.10.600.10">
    <property type="entry name" value="Farnesyl Diphosphate Synthase"/>
    <property type="match status" value="1"/>
</dbReference>
<dbReference type="AlphaFoldDB" id="A0A6G3XKM3"/>
<reference evidence="1" key="1">
    <citation type="submission" date="2020-01" db="EMBL/GenBank/DDBJ databases">
        <title>Insect and environment-associated Actinomycetes.</title>
        <authorList>
            <person name="Currrie C."/>
            <person name="Chevrette M."/>
            <person name="Carlson C."/>
            <person name="Stubbendieck R."/>
            <person name="Wendt-Pienkowski E."/>
        </authorList>
    </citation>
    <scope>NUCLEOTIDE SEQUENCE</scope>
    <source>
        <strain evidence="1">SID7499</strain>
    </source>
</reference>
<organism evidence="1">
    <name type="scientific">Streptomyces sp. SID7499</name>
    <dbReference type="NCBI Taxonomy" id="2706086"/>
    <lineage>
        <taxon>Bacteria</taxon>
        <taxon>Bacillati</taxon>
        <taxon>Actinomycetota</taxon>
        <taxon>Actinomycetes</taxon>
        <taxon>Kitasatosporales</taxon>
        <taxon>Streptomycetaceae</taxon>
        <taxon>Streptomyces</taxon>
    </lineage>
</organism>
<accession>A0A6G3XKM3</accession>